<evidence type="ECO:0000256" key="1">
    <source>
        <dbReference type="ARBA" id="ARBA00000707"/>
    </source>
</evidence>
<reference evidence="10" key="1">
    <citation type="submission" date="2020-06" db="EMBL/GenBank/DDBJ databases">
        <authorList>
            <consortium name="Plant Systems Biology data submission"/>
        </authorList>
    </citation>
    <scope>NUCLEOTIDE SEQUENCE</scope>
    <source>
        <strain evidence="10">D6</strain>
    </source>
</reference>
<evidence type="ECO:0000256" key="4">
    <source>
        <dbReference type="ARBA" id="ARBA00022786"/>
    </source>
</evidence>
<dbReference type="GO" id="GO:0005737">
    <property type="term" value="C:cytoplasm"/>
    <property type="evidence" value="ECO:0007669"/>
    <property type="project" value="TreeGrafter"/>
</dbReference>
<name>A0A9N8HVS2_9STRA</name>
<dbReference type="CDD" id="cd09616">
    <property type="entry name" value="Peptidase_C12_UCH_L1_L3"/>
    <property type="match status" value="1"/>
</dbReference>
<evidence type="ECO:0000256" key="6">
    <source>
        <dbReference type="ARBA" id="ARBA00022807"/>
    </source>
</evidence>
<dbReference type="PRINTS" id="PR00707">
    <property type="entry name" value="UBCTHYDRLASE"/>
</dbReference>
<evidence type="ECO:0000313" key="11">
    <source>
        <dbReference type="Proteomes" id="UP001153069"/>
    </source>
</evidence>
<sequence>MPGKWFPLESNPELINKYISKLGFDTSLYEFTDVFSTEDWAMDMIPQPVAAVIMLYPLTSNQEKFRDQDKIVSPTEDVWFVKQRIGNACGTIGLLHSLLNAPEPLNAFQPDSWLQKFQEDCHKSMPPIQKAERLEADEQVAKLHDDATSSSDNQTNRGNIDDKVETHFIALVCNNNKLYELDGRKEGPVLHGDTSPNTLLKDACVVVKKFMERDPGEMRFTILALAPKAS</sequence>
<dbReference type="GO" id="GO:0006511">
    <property type="term" value="P:ubiquitin-dependent protein catabolic process"/>
    <property type="evidence" value="ECO:0007669"/>
    <property type="project" value="UniProtKB-UniRule"/>
</dbReference>
<comment type="catalytic activity">
    <reaction evidence="1 7 8">
        <text>Thiol-dependent hydrolysis of ester, thioester, amide, peptide and isopeptide bonds formed by the C-terminal Gly of ubiquitin (a 76-residue protein attached to proteins as an intracellular targeting signal).</text>
        <dbReference type="EC" id="3.4.19.12"/>
    </reaction>
</comment>
<comment type="caution">
    <text evidence="10">The sequence shown here is derived from an EMBL/GenBank/DDBJ whole genome shotgun (WGS) entry which is preliminary data.</text>
</comment>
<dbReference type="InterPro" id="IPR038765">
    <property type="entry name" value="Papain-like_cys_pep_sf"/>
</dbReference>
<evidence type="ECO:0000256" key="7">
    <source>
        <dbReference type="PROSITE-ProRule" id="PRU01393"/>
    </source>
</evidence>
<evidence type="ECO:0000256" key="8">
    <source>
        <dbReference type="RuleBase" id="RU361215"/>
    </source>
</evidence>
<evidence type="ECO:0000256" key="2">
    <source>
        <dbReference type="ARBA" id="ARBA00009326"/>
    </source>
</evidence>
<evidence type="ECO:0000313" key="10">
    <source>
        <dbReference type="EMBL" id="CAB9524488.1"/>
    </source>
</evidence>
<evidence type="ECO:0000256" key="3">
    <source>
        <dbReference type="ARBA" id="ARBA00022670"/>
    </source>
</evidence>
<dbReference type="Gene3D" id="3.40.532.10">
    <property type="entry name" value="Peptidase C12, ubiquitin carboxyl-terminal hydrolase"/>
    <property type="match status" value="1"/>
</dbReference>
<proteinExistence type="inferred from homology"/>
<feature type="site" description="Important for enzyme activity" evidence="7">
    <location>
        <position position="182"/>
    </location>
</feature>
<feature type="domain" description="UCH catalytic" evidence="9">
    <location>
        <begin position="4"/>
        <end position="227"/>
    </location>
</feature>
<keyword evidence="11" id="KW-1185">Reference proteome</keyword>
<feature type="active site" description="Proton donor" evidence="7">
    <location>
        <position position="167"/>
    </location>
</feature>
<dbReference type="PANTHER" id="PTHR10589:SF17">
    <property type="entry name" value="UBIQUITIN CARBOXYL-TERMINAL HYDROLASE"/>
    <property type="match status" value="1"/>
</dbReference>
<feature type="site" description="Transition state stabilizer" evidence="7">
    <location>
        <position position="83"/>
    </location>
</feature>
<dbReference type="AlphaFoldDB" id="A0A9N8HVS2"/>
<dbReference type="GO" id="GO:0016579">
    <property type="term" value="P:protein deubiquitination"/>
    <property type="evidence" value="ECO:0007669"/>
    <property type="project" value="TreeGrafter"/>
</dbReference>
<dbReference type="InterPro" id="IPR036959">
    <property type="entry name" value="Peptidase_C12_UCH_sf"/>
</dbReference>
<dbReference type="Pfam" id="PF01088">
    <property type="entry name" value="Peptidase_C12"/>
    <property type="match status" value="1"/>
</dbReference>
<dbReference type="GO" id="GO:0004843">
    <property type="term" value="F:cysteine-type deubiquitinase activity"/>
    <property type="evidence" value="ECO:0007669"/>
    <property type="project" value="UniProtKB-UniRule"/>
</dbReference>
<gene>
    <name evidence="10" type="ORF">SEMRO_1543_G281180.1</name>
</gene>
<dbReference type="SUPFAM" id="SSF54001">
    <property type="entry name" value="Cysteine proteinases"/>
    <property type="match status" value="1"/>
</dbReference>
<evidence type="ECO:0000256" key="5">
    <source>
        <dbReference type="ARBA" id="ARBA00022801"/>
    </source>
</evidence>
<comment type="similarity">
    <text evidence="2 7 8">Belongs to the peptidase C12 family.</text>
</comment>
<feature type="active site" description="Nucleophile" evidence="7">
    <location>
        <position position="89"/>
    </location>
</feature>
<organism evidence="10 11">
    <name type="scientific">Seminavis robusta</name>
    <dbReference type="NCBI Taxonomy" id="568900"/>
    <lineage>
        <taxon>Eukaryota</taxon>
        <taxon>Sar</taxon>
        <taxon>Stramenopiles</taxon>
        <taxon>Ochrophyta</taxon>
        <taxon>Bacillariophyta</taxon>
        <taxon>Bacillariophyceae</taxon>
        <taxon>Bacillariophycidae</taxon>
        <taxon>Naviculales</taxon>
        <taxon>Naviculaceae</taxon>
        <taxon>Seminavis</taxon>
    </lineage>
</organism>
<evidence type="ECO:0000259" key="9">
    <source>
        <dbReference type="PROSITE" id="PS52048"/>
    </source>
</evidence>
<dbReference type="FunFam" id="3.40.532.10:FF:000006">
    <property type="entry name" value="Ubiquitin carboxyl-terminal hydrolase"/>
    <property type="match status" value="1"/>
</dbReference>
<keyword evidence="3 7" id="KW-0645">Protease</keyword>
<dbReference type="OrthoDB" id="427186at2759"/>
<keyword evidence="5 7" id="KW-0378">Hydrolase</keyword>
<keyword evidence="4 7" id="KW-0833">Ubl conjugation pathway</keyword>
<dbReference type="PROSITE" id="PS52048">
    <property type="entry name" value="UCH_DOMAIN"/>
    <property type="match status" value="1"/>
</dbReference>
<dbReference type="PANTHER" id="PTHR10589">
    <property type="entry name" value="UBIQUITIN CARBOXYL-TERMINAL HYDROLASE"/>
    <property type="match status" value="1"/>
</dbReference>
<dbReference type="EC" id="3.4.19.12" evidence="8"/>
<dbReference type="EMBL" id="CAICTM010001541">
    <property type="protein sequence ID" value="CAB9524488.1"/>
    <property type="molecule type" value="Genomic_DNA"/>
</dbReference>
<dbReference type="Proteomes" id="UP001153069">
    <property type="component" value="Unassembled WGS sequence"/>
</dbReference>
<dbReference type="InterPro" id="IPR001578">
    <property type="entry name" value="Peptidase_C12_UCH"/>
</dbReference>
<accession>A0A9N8HVS2</accession>
<keyword evidence="6 7" id="KW-0788">Thiol protease</keyword>
<protein>
    <recommendedName>
        <fullName evidence="8">Ubiquitin carboxyl-terminal hydrolase</fullName>
        <ecNumber evidence="8">3.4.19.12</ecNumber>
    </recommendedName>
</protein>